<dbReference type="Pfam" id="PF14281">
    <property type="entry name" value="PDDEXK_4"/>
    <property type="match status" value="1"/>
</dbReference>
<evidence type="ECO:0008006" key="3">
    <source>
        <dbReference type="Google" id="ProtNLM"/>
    </source>
</evidence>
<dbReference type="InterPro" id="IPR029470">
    <property type="entry name" value="PDDEXK_4"/>
</dbReference>
<name>A0A2S7WSE6_9FLAO</name>
<dbReference type="EMBL" id="MSCN01000001">
    <property type="protein sequence ID" value="PQJ80515.1"/>
    <property type="molecule type" value="Genomic_DNA"/>
</dbReference>
<evidence type="ECO:0000313" key="1">
    <source>
        <dbReference type="EMBL" id="PQJ80515.1"/>
    </source>
</evidence>
<gene>
    <name evidence="1" type="ORF">BTO18_15630</name>
</gene>
<accession>A0A2S7WSE6</accession>
<dbReference type="Proteomes" id="UP000238882">
    <property type="component" value="Unassembled WGS sequence"/>
</dbReference>
<reference evidence="1 2" key="1">
    <citation type="submission" date="2016-12" db="EMBL/GenBank/DDBJ databases">
        <title>Trade-off between light-utilization and light-protection in marine flavobacteria.</title>
        <authorList>
            <person name="Kumagai Y."/>
            <person name="Yoshizawa S."/>
            <person name="Kogure K."/>
            <person name="Iwasaki W."/>
        </authorList>
    </citation>
    <scope>NUCLEOTIDE SEQUENCE [LARGE SCALE GENOMIC DNA]</scope>
    <source>
        <strain evidence="1 2">NBRC 108759</strain>
    </source>
</reference>
<organism evidence="1 2">
    <name type="scientific">Polaribacter porphyrae</name>
    <dbReference type="NCBI Taxonomy" id="1137780"/>
    <lineage>
        <taxon>Bacteria</taxon>
        <taxon>Pseudomonadati</taxon>
        <taxon>Bacteroidota</taxon>
        <taxon>Flavobacteriia</taxon>
        <taxon>Flavobacteriales</taxon>
        <taxon>Flavobacteriaceae</taxon>
    </lineage>
</organism>
<dbReference type="AlphaFoldDB" id="A0A2S7WSE6"/>
<protein>
    <recommendedName>
        <fullName evidence="3">PD-(D/E)XK nuclease superfamily protein</fullName>
    </recommendedName>
</protein>
<dbReference type="OrthoDB" id="6346224at2"/>
<dbReference type="RefSeq" id="WP_105017117.1">
    <property type="nucleotide sequence ID" value="NZ_MSCN01000001.1"/>
</dbReference>
<keyword evidence="2" id="KW-1185">Reference proteome</keyword>
<proteinExistence type="predicted"/>
<evidence type="ECO:0000313" key="2">
    <source>
        <dbReference type="Proteomes" id="UP000238882"/>
    </source>
</evidence>
<sequence length="385" mass="46037">MNEKDKFIKKLDDLADTYNYNSVEKFNIFKVLHKPTDERRLHSRFISNLLAPSSNHGKGVFFLEKFLDLLKERNKNIDFDLSKKITVKPNELKKSEWKDIDIYIEIENQVIIIENKFFAKDSNKIDNEGNQIPQLFGYKTKIEEYFNKDKNLEIYLIYLTLDAKEPTLLNSFRKEKLNVILIDYIKFIQDWLNNCLIDLKKSYLSDTINQYKALLVEITNDYKLANDLKKLIEKNINTSFNFYLNTKERKNTVFETEFKHVKWHTVYEFWHELKLKIDTKFNVKSVCPTNALITKVTHRSYRKLIYITFSIKSRIYYVSNDQKGFSWGYNSEIEGKKWGYFKFEESRSIFLSNFKNIETFKLIDTVYRDKIISSIINELIINING</sequence>
<comment type="caution">
    <text evidence="1">The sequence shown here is derived from an EMBL/GenBank/DDBJ whole genome shotgun (WGS) entry which is preliminary data.</text>
</comment>